<keyword evidence="4" id="KW-0010">Activator</keyword>
<dbReference type="EMBL" id="BNCP01000042">
    <property type="protein sequence ID" value="GIL87879.1"/>
    <property type="molecule type" value="Genomic_DNA"/>
</dbReference>
<protein>
    <recommendedName>
        <fullName evidence="4">Mediator of RNA polymerase II transcription subunit 20</fullName>
    </recommendedName>
    <alternativeName>
        <fullName evidence="4">Mediator complex subunit 20</fullName>
    </alternativeName>
</protein>
<comment type="subcellular location">
    <subcellularLocation>
        <location evidence="1 4">Nucleus</location>
    </subcellularLocation>
</comment>
<dbReference type="Proteomes" id="UP000722791">
    <property type="component" value="Unassembled WGS sequence"/>
</dbReference>
<comment type="similarity">
    <text evidence="2 4">Belongs to the Mediator complex subunit 20 family.</text>
</comment>
<evidence type="ECO:0000256" key="5">
    <source>
        <dbReference type="SAM" id="MobiDB-lite"/>
    </source>
</evidence>
<name>A0A8J4G7A0_9CHLO</name>
<dbReference type="AlphaFoldDB" id="A0A8J4G7A0"/>
<keyword evidence="4" id="KW-0805">Transcription regulation</keyword>
<evidence type="ECO:0000256" key="3">
    <source>
        <dbReference type="ARBA" id="ARBA00023242"/>
    </source>
</evidence>
<proteinExistence type="inferred from homology"/>
<evidence type="ECO:0000256" key="1">
    <source>
        <dbReference type="ARBA" id="ARBA00004123"/>
    </source>
</evidence>
<organism evidence="7 8">
    <name type="scientific">Volvox reticuliferus</name>
    <dbReference type="NCBI Taxonomy" id="1737510"/>
    <lineage>
        <taxon>Eukaryota</taxon>
        <taxon>Viridiplantae</taxon>
        <taxon>Chlorophyta</taxon>
        <taxon>core chlorophytes</taxon>
        <taxon>Chlorophyceae</taxon>
        <taxon>CS clade</taxon>
        <taxon>Chlamydomonadales</taxon>
        <taxon>Volvocaceae</taxon>
        <taxon>Volvox</taxon>
    </lineage>
</organism>
<accession>A0A8J4G7A0</accession>
<evidence type="ECO:0000313" key="9">
    <source>
        <dbReference type="Proteomes" id="UP000747110"/>
    </source>
</evidence>
<gene>
    <name evidence="4" type="primary">MED20</name>
    <name evidence="6" type="ORF">Vretifemale_15928</name>
    <name evidence="7" type="ORF">Vretimale_6258</name>
</gene>
<dbReference type="GO" id="GO:0006357">
    <property type="term" value="P:regulation of transcription by RNA polymerase II"/>
    <property type="evidence" value="ECO:0007669"/>
    <property type="project" value="InterPro"/>
</dbReference>
<dbReference type="OrthoDB" id="1854899at2759"/>
<dbReference type="Proteomes" id="UP000747110">
    <property type="component" value="Unassembled WGS sequence"/>
</dbReference>
<keyword evidence="3 4" id="KW-0539">Nucleus</keyword>
<evidence type="ECO:0000256" key="4">
    <source>
        <dbReference type="RuleBase" id="RU364152"/>
    </source>
</evidence>
<dbReference type="PANTHER" id="PTHR12465">
    <property type="entry name" value="UBIQUITIN SPECIFIC PROTEASE HOMOLOG 49"/>
    <property type="match status" value="1"/>
</dbReference>
<dbReference type="Pfam" id="PF08612">
    <property type="entry name" value="Med20"/>
    <property type="match status" value="1"/>
</dbReference>
<comment type="caution">
    <text evidence="7">The sequence shown here is derived from an EMBL/GenBank/DDBJ whole genome shotgun (WGS) entry which is preliminary data.</text>
</comment>
<dbReference type="EMBL" id="BNCQ01000009">
    <property type="protein sequence ID" value="GIM01485.1"/>
    <property type="molecule type" value="Genomic_DNA"/>
</dbReference>
<comment type="subunit">
    <text evidence="4">Component of the Mediator complex.</text>
</comment>
<evidence type="ECO:0000313" key="7">
    <source>
        <dbReference type="EMBL" id="GIM01485.1"/>
    </source>
</evidence>
<dbReference type="InterPro" id="IPR013921">
    <property type="entry name" value="Mediator_Med20"/>
</dbReference>
<evidence type="ECO:0000313" key="6">
    <source>
        <dbReference type="EMBL" id="GIL87879.1"/>
    </source>
</evidence>
<reference evidence="7" key="1">
    <citation type="journal article" date="2021" name="Proc. Natl. Acad. Sci. U.S.A.">
        <title>Three genomes in the algal genus Volvox reveal the fate of a haploid sex-determining region after a transition to homothallism.</title>
        <authorList>
            <person name="Yamamoto K."/>
            <person name="Hamaji T."/>
            <person name="Kawai-Toyooka H."/>
            <person name="Matsuzaki R."/>
            <person name="Takahashi F."/>
            <person name="Nishimura Y."/>
            <person name="Kawachi M."/>
            <person name="Noguchi H."/>
            <person name="Minakuchi Y."/>
            <person name="Umen J.G."/>
            <person name="Toyoda A."/>
            <person name="Nozaki H."/>
        </authorList>
    </citation>
    <scope>NUCLEOTIDE SEQUENCE</scope>
    <source>
        <strain evidence="7">NIES-3785</strain>
        <strain evidence="6">NIES-3786</strain>
    </source>
</reference>
<evidence type="ECO:0000256" key="2">
    <source>
        <dbReference type="ARBA" id="ARBA00010743"/>
    </source>
</evidence>
<feature type="region of interest" description="Disordered" evidence="5">
    <location>
        <begin position="246"/>
        <end position="276"/>
    </location>
</feature>
<keyword evidence="9" id="KW-1185">Reference proteome</keyword>
<dbReference type="GO" id="GO:0016592">
    <property type="term" value="C:mediator complex"/>
    <property type="evidence" value="ECO:0007669"/>
    <property type="project" value="InterPro"/>
</dbReference>
<dbReference type="PANTHER" id="PTHR12465:SF0">
    <property type="entry name" value="MEDIATOR OF RNA POLYMERASE II TRANSCRIPTION SUBUNIT 20"/>
    <property type="match status" value="1"/>
</dbReference>
<keyword evidence="4" id="KW-0804">Transcription</keyword>
<evidence type="ECO:0000313" key="8">
    <source>
        <dbReference type="Proteomes" id="UP000722791"/>
    </source>
</evidence>
<comment type="function">
    <text evidence="4">Component of the Mediator complex, a coactivator involved in the regulated transcription of nearly all RNA polymerase II-dependent genes. Mediator functions as a bridge to convey information from gene-specific regulatory proteins to the basal RNA polymerase II transcription machinery. Mediator is recruited to promoters by direct interactions with regulatory proteins and serves as a scaffold for the assembly of a functional preinitiation complex with RNA polymerase II and the general transcription factors.</text>
</comment>
<sequence>MGVKILIRSLPPKGVAGPAHYDLLKRLVDELCASQLAGRLDAWSVTCQLMKQGQGLVGAVGGPTANAVSGGLKDMWAVSFRDAPEMVFLLQRPEHKVLECEAAMMRLLEKKLEYAKQMTVRFEGHTYSKGDFVIRLCTATQAIHSTQTLLGHCLELEYLPVSSMASSEGMLSEFVDLLRQVLAVVDGRQGPGSGGGGGTGSASLQLEVVKPPYDKYGLVNTPYGRAHSAVAYTDLVMMMLSTSTAAAQQQQQQQQQQAQQPQQQIPPSTQQLPIAK</sequence>
<dbReference type="GO" id="GO:0003713">
    <property type="term" value="F:transcription coactivator activity"/>
    <property type="evidence" value="ECO:0007669"/>
    <property type="project" value="TreeGrafter"/>
</dbReference>